<dbReference type="Gene3D" id="6.10.20.150">
    <property type="match status" value="1"/>
</dbReference>
<dbReference type="GO" id="GO:0016887">
    <property type="term" value="F:ATP hydrolysis activity"/>
    <property type="evidence" value="ECO:0007669"/>
    <property type="project" value="InterPro"/>
</dbReference>
<evidence type="ECO:0000256" key="2">
    <source>
        <dbReference type="ARBA" id="ARBA00022840"/>
    </source>
</evidence>
<dbReference type="PANTHER" id="PTHR23077:SF135">
    <property type="entry name" value="CELL DIVISION CYCLE PROTEIN 48"/>
    <property type="match status" value="1"/>
</dbReference>
<dbReference type="InterPro" id="IPR003593">
    <property type="entry name" value="AAA+_ATPase"/>
</dbReference>
<comment type="caution">
    <text evidence="6">The sequence shown here is derived from an EMBL/GenBank/DDBJ whole genome shotgun (WGS) entry which is preliminary data.</text>
</comment>
<gene>
    <name evidence="6" type="ORF">QYE76_043777</name>
</gene>
<evidence type="ECO:0000259" key="5">
    <source>
        <dbReference type="SMART" id="SM01073"/>
    </source>
</evidence>
<feature type="domain" description="AAA+ ATPase" evidence="3">
    <location>
        <begin position="225"/>
        <end position="361"/>
    </location>
</feature>
<dbReference type="GO" id="GO:0097352">
    <property type="term" value="P:autophagosome maturation"/>
    <property type="evidence" value="ECO:0007669"/>
    <property type="project" value="TreeGrafter"/>
</dbReference>
<dbReference type="InterPro" id="IPR041569">
    <property type="entry name" value="AAA_lid_3"/>
</dbReference>
<feature type="domain" description="CDC48" evidence="4">
    <location>
        <begin position="113"/>
        <end position="180"/>
    </location>
</feature>
<dbReference type="GO" id="GO:0030970">
    <property type="term" value="P:retrograde protein transport, ER to cytosol"/>
    <property type="evidence" value="ECO:0007669"/>
    <property type="project" value="TreeGrafter"/>
</dbReference>
<dbReference type="GO" id="GO:0005829">
    <property type="term" value="C:cytosol"/>
    <property type="evidence" value="ECO:0007669"/>
    <property type="project" value="TreeGrafter"/>
</dbReference>
<dbReference type="Gene3D" id="3.40.50.300">
    <property type="entry name" value="P-loop containing nucleotide triphosphate hydrolases"/>
    <property type="match status" value="2"/>
</dbReference>
<dbReference type="Pfam" id="PF02359">
    <property type="entry name" value="CDC48_N"/>
    <property type="match status" value="1"/>
</dbReference>
<dbReference type="Gene3D" id="1.10.8.60">
    <property type="match status" value="1"/>
</dbReference>
<dbReference type="SMART" id="SM00382">
    <property type="entry name" value="AAA"/>
    <property type="match status" value="2"/>
</dbReference>
<dbReference type="CDD" id="cd19528">
    <property type="entry name" value="RecA-like_CDC48_r2-like"/>
    <property type="match status" value="1"/>
</dbReference>
<dbReference type="AlphaFoldDB" id="A0AAD8THM3"/>
<dbReference type="SMART" id="SM01073">
    <property type="entry name" value="CDC48_N"/>
    <property type="match status" value="1"/>
</dbReference>
<dbReference type="Pfam" id="PF02933">
    <property type="entry name" value="CDC48_2"/>
    <property type="match status" value="1"/>
</dbReference>
<dbReference type="Pfam" id="PF00004">
    <property type="entry name" value="AAA"/>
    <property type="match status" value="2"/>
</dbReference>
<feature type="domain" description="CDC48 N-terminal subdomain" evidence="5">
    <location>
        <begin position="13"/>
        <end position="96"/>
    </location>
</feature>
<dbReference type="Gene3D" id="3.10.330.10">
    <property type="match status" value="1"/>
</dbReference>
<evidence type="ECO:0000313" key="6">
    <source>
        <dbReference type="EMBL" id="KAK1682929.1"/>
    </source>
</evidence>
<keyword evidence="1" id="KW-0547">Nucleotide-binding</keyword>
<dbReference type="SMART" id="SM01072">
    <property type="entry name" value="CDC48_2"/>
    <property type="match status" value="1"/>
</dbReference>
<dbReference type="SUPFAM" id="SSF54585">
    <property type="entry name" value="Cdc48 domain 2-like"/>
    <property type="match status" value="1"/>
</dbReference>
<protein>
    <recommendedName>
        <fullName evidence="8">Cell division cycle protein 48</fullName>
    </recommendedName>
</protein>
<dbReference type="SUPFAM" id="SSF50692">
    <property type="entry name" value="ADC-like"/>
    <property type="match status" value="1"/>
</dbReference>
<dbReference type="InterPro" id="IPR003960">
    <property type="entry name" value="ATPase_AAA_CS"/>
</dbReference>
<organism evidence="6 7">
    <name type="scientific">Lolium multiflorum</name>
    <name type="common">Italian ryegrass</name>
    <name type="synonym">Lolium perenne subsp. multiflorum</name>
    <dbReference type="NCBI Taxonomy" id="4521"/>
    <lineage>
        <taxon>Eukaryota</taxon>
        <taxon>Viridiplantae</taxon>
        <taxon>Streptophyta</taxon>
        <taxon>Embryophyta</taxon>
        <taxon>Tracheophyta</taxon>
        <taxon>Spermatophyta</taxon>
        <taxon>Magnoliopsida</taxon>
        <taxon>Liliopsida</taxon>
        <taxon>Poales</taxon>
        <taxon>Poaceae</taxon>
        <taxon>BOP clade</taxon>
        <taxon>Pooideae</taxon>
        <taxon>Poodae</taxon>
        <taxon>Poeae</taxon>
        <taxon>Poeae Chloroplast Group 2 (Poeae type)</taxon>
        <taxon>Loliodinae</taxon>
        <taxon>Loliinae</taxon>
        <taxon>Lolium</taxon>
    </lineage>
</organism>
<evidence type="ECO:0000256" key="1">
    <source>
        <dbReference type="ARBA" id="ARBA00022741"/>
    </source>
</evidence>
<evidence type="ECO:0008006" key="8">
    <source>
        <dbReference type="Google" id="ProtNLM"/>
    </source>
</evidence>
<evidence type="ECO:0000313" key="7">
    <source>
        <dbReference type="Proteomes" id="UP001231189"/>
    </source>
</evidence>
<proteinExistence type="predicted"/>
<accession>A0AAD8THM3</accession>
<dbReference type="CDD" id="cd19519">
    <property type="entry name" value="RecA-like_CDC48_r1-like"/>
    <property type="match status" value="1"/>
</dbReference>
<dbReference type="SUPFAM" id="SSF52540">
    <property type="entry name" value="P-loop containing nucleoside triphosphate hydrolases"/>
    <property type="match status" value="2"/>
</dbReference>
<keyword evidence="2" id="KW-0067">ATP-binding</keyword>
<dbReference type="FunFam" id="2.40.40.20:FF:000003">
    <property type="entry name" value="Transitional endoplasmic reticulum ATPase"/>
    <property type="match status" value="1"/>
</dbReference>
<dbReference type="GO" id="GO:0031593">
    <property type="term" value="F:polyubiquitin modification-dependent protein binding"/>
    <property type="evidence" value="ECO:0007669"/>
    <property type="project" value="TreeGrafter"/>
</dbReference>
<dbReference type="NCBIfam" id="TIGR01243">
    <property type="entry name" value="CDC48"/>
    <property type="match status" value="1"/>
</dbReference>
<reference evidence="6" key="1">
    <citation type="submission" date="2023-07" db="EMBL/GenBank/DDBJ databases">
        <title>A chromosome-level genome assembly of Lolium multiflorum.</title>
        <authorList>
            <person name="Chen Y."/>
            <person name="Copetti D."/>
            <person name="Kolliker R."/>
            <person name="Studer B."/>
        </authorList>
    </citation>
    <scope>NUCLEOTIDE SEQUENCE</scope>
    <source>
        <strain evidence="6">02402/16</strain>
        <tissue evidence="6">Leaf</tissue>
    </source>
</reference>
<dbReference type="Gene3D" id="2.40.40.20">
    <property type="match status" value="1"/>
</dbReference>
<sequence length="782" mass="86850">MTSTPPSKKAANRLVVEEATQDDNSMCSLHPATMERLCIFRGDLVLLKGKRRRSTLCIAFTDDTCEEHKMKINKVVRSNLRVRIADVVSVHQCHDAKYGRRVHILPVDDTIEGVTGNLFDSYLKPYFVDAYRPLRKGDLFLVRGGMRSVEFKVVDIDPAEEYCIVAADTEIFCDGEPVKREDEERLDDVGYDDVGGMRKQLTQIRELVELPLRHPQLFKSVGVKPPKGILLYGPPGSGKTLIARAVANETGAFFFCINGPEIMSKMAGESESNLRKVFEEAEKNAPSIIFIDEIDSIAPNREKTHGEVERRIVSQLLTLMDGMKARAHVIVMGATNRPNSIDPALRRFGRFDREIDIGVPDEVGRLEVLSIHTKNMKLDVDVNLEVVAKDTHGYVGADLAALCTEAALQCIREKMDVIDLDDDTIDAEILNSMAITNDHLKTALVGTNPSALRETVVEVPNVSWNDIGGLDGVKRELQETVQYPVEHPEKFEKFGMSPSKGVLFYGPPGCGKTLLAKAIANECHANFISIKGPELLTMWFGESEANVREIFDKARQSAPCVLFFDELDSIATQRGGRVGDAGGAADRVLNQLLTEMDGMNAKKTVFIIGATNRPDIIDSALLRPGRLDQLIYIPLPDEASRHQIFKACLRKSPVAKDVDLGALARFTAGFSGADITEICQRACKYAIREDIEKDMERQRLEKDSMEVEAEEVADIKAAHFEESMKYARRSVSDGDIRKYQAFAQTLQQSRGFGTEFRFPTQLQAAEAAADISAAADEDDLYN</sequence>
<dbReference type="FunFam" id="3.10.330.10:FF:000001">
    <property type="entry name" value="Cell division control 48"/>
    <property type="match status" value="1"/>
</dbReference>
<dbReference type="FunFam" id="3.40.50.300:FF:000012">
    <property type="entry name" value="Transitional endoplasmic reticulum ATPase"/>
    <property type="match status" value="1"/>
</dbReference>
<dbReference type="FunFam" id="3.40.50.300:FF:000048">
    <property type="entry name" value="Transitional endoplasmic reticulum ATPase"/>
    <property type="match status" value="1"/>
</dbReference>
<dbReference type="EMBL" id="JAUUTY010000002">
    <property type="protein sequence ID" value="KAK1682929.1"/>
    <property type="molecule type" value="Genomic_DNA"/>
</dbReference>
<dbReference type="InterPro" id="IPR009010">
    <property type="entry name" value="Asp_de-COase-like_dom_sf"/>
</dbReference>
<dbReference type="GO" id="GO:0034098">
    <property type="term" value="C:VCP-NPL4-UFD1 AAA ATPase complex"/>
    <property type="evidence" value="ECO:0007669"/>
    <property type="project" value="TreeGrafter"/>
</dbReference>
<dbReference type="GO" id="GO:0005524">
    <property type="term" value="F:ATP binding"/>
    <property type="evidence" value="ECO:0007669"/>
    <property type="project" value="UniProtKB-KW"/>
</dbReference>
<dbReference type="PROSITE" id="PS00674">
    <property type="entry name" value="AAA"/>
    <property type="match status" value="2"/>
</dbReference>
<evidence type="ECO:0000259" key="4">
    <source>
        <dbReference type="SMART" id="SM01072"/>
    </source>
</evidence>
<keyword evidence="7" id="KW-1185">Reference proteome</keyword>
<dbReference type="GO" id="GO:0005634">
    <property type="term" value="C:nucleus"/>
    <property type="evidence" value="ECO:0007669"/>
    <property type="project" value="TreeGrafter"/>
</dbReference>
<dbReference type="GO" id="GO:0051228">
    <property type="term" value="P:mitotic spindle disassembly"/>
    <property type="evidence" value="ECO:0007669"/>
    <property type="project" value="TreeGrafter"/>
</dbReference>
<dbReference type="InterPro" id="IPR050168">
    <property type="entry name" value="AAA_ATPase_domain"/>
</dbReference>
<dbReference type="Proteomes" id="UP001231189">
    <property type="component" value="Unassembled WGS sequence"/>
</dbReference>
<dbReference type="InterPro" id="IPR003338">
    <property type="entry name" value="CDC4_N-term_subdom"/>
</dbReference>
<dbReference type="InterPro" id="IPR027417">
    <property type="entry name" value="P-loop_NTPase"/>
</dbReference>
<dbReference type="Pfam" id="PF17862">
    <property type="entry name" value="AAA_lid_3"/>
    <property type="match status" value="2"/>
</dbReference>
<dbReference type="InterPro" id="IPR004201">
    <property type="entry name" value="Cdc48_dom2"/>
</dbReference>
<name>A0AAD8THM3_LOLMU</name>
<evidence type="ECO:0000259" key="3">
    <source>
        <dbReference type="SMART" id="SM00382"/>
    </source>
</evidence>
<feature type="domain" description="AAA+ ATPase" evidence="3">
    <location>
        <begin position="498"/>
        <end position="637"/>
    </location>
</feature>
<dbReference type="InterPro" id="IPR029067">
    <property type="entry name" value="CDC48_domain_2-like_sf"/>
</dbReference>
<dbReference type="InterPro" id="IPR003959">
    <property type="entry name" value="ATPase_AAA_core"/>
</dbReference>
<dbReference type="FunFam" id="1.10.8.60:FF:000004">
    <property type="entry name" value="Cell division control 48"/>
    <property type="match status" value="1"/>
</dbReference>
<dbReference type="PANTHER" id="PTHR23077">
    <property type="entry name" value="AAA-FAMILY ATPASE"/>
    <property type="match status" value="1"/>
</dbReference>
<dbReference type="InterPro" id="IPR005938">
    <property type="entry name" value="AAA_ATPase_CDC48"/>
</dbReference>